<protein>
    <submittedName>
        <fullName evidence="2">Uncharacterized protein</fullName>
    </submittedName>
</protein>
<proteinExistence type="predicted"/>
<dbReference type="EMBL" id="MEAU01000023">
    <property type="protein sequence ID" value="OJA46396.1"/>
    <property type="molecule type" value="Genomic_DNA"/>
</dbReference>
<evidence type="ECO:0000313" key="2">
    <source>
        <dbReference type="EMBL" id="OJA46396.1"/>
    </source>
</evidence>
<name>A0ABD6Q2W7_9BURK</name>
<keyword evidence="1" id="KW-0732">Signal</keyword>
<evidence type="ECO:0000256" key="1">
    <source>
        <dbReference type="SAM" id="SignalP"/>
    </source>
</evidence>
<gene>
    <name evidence="2" type="ORF">BGV66_17115</name>
</gene>
<accession>A0ABD6Q2W7</accession>
<evidence type="ECO:0000313" key="3">
    <source>
        <dbReference type="Proteomes" id="UP000183667"/>
    </source>
</evidence>
<reference evidence="3" key="1">
    <citation type="submission" date="2016-08" db="EMBL/GenBank/DDBJ databases">
        <title>Population biology and virulence potential of Burkholderia ubonensis.</title>
        <authorList>
            <person name="Price E.P."/>
            <person name="Currie B.J."/>
            <person name="Wagner D.M."/>
        </authorList>
    </citation>
    <scope>NUCLEOTIDE SEQUENCE [LARGE SCALE GENOMIC DNA]</scope>
    <source>
        <strain evidence="3">MSMB0103</strain>
    </source>
</reference>
<dbReference type="RefSeq" id="WP_063900823.1">
    <property type="nucleotide sequence ID" value="NZ_LPGB01000056.1"/>
</dbReference>
<feature type="signal peptide" evidence="1">
    <location>
        <begin position="1"/>
        <end position="19"/>
    </location>
</feature>
<dbReference type="Proteomes" id="UP000183667">
    <property type="component" value="Unassembled WGS sequence"/>
</dbReference>
<comment type="caution">
    <text evidence="2">The sequence shown here is derived from an EMBL/GenBank/DDBJ whole genome shotgun (WGS) entry which is preliminary data.</text>
</comment>
<dbReference type="AlphaFoldDB" id="A0ABD6Q2W7"/>
<organism evidence="2 3">
    <name type="scientific">Burkholderia ubonensis</name>
    <dbReference type="NCBI Taxonomy" id="101571"/>
    <lineage>
        <taxon>Bacteria</taxon>
        <taxon>Pseudomonadati</taxon>
        <taxon>Pseudomonadota</taxon>
        <taxon>Betaproteobacteria</taxon>
        <taxon>Burkholderiales</taxon>
        <taxon>Burkholderiaceae</taxon>
        <taxon>Burkholderia</taxon>
        <taxon>Burkholderia cepacia complex</taxon>
    </lineage>
</organism>
<feature type="chain" id="PRO_5044871570" evidence="1">
    <location>
        <begin position="20"/>
        <end position="462"/>
    </location>
</feature>
<sequence>MKIKAGLCGALLLLATATAYGLGAQSGQAESSAPASSAPAISDAAISQIGARARAYVVGIGVDPDSENGRMLVHWLAKIAQDPEYRANLVAIPERGGAFANIMPSPEGRLAMLRLMKERANASRNDCKNVQPSGNDLGAIAKTLSPKEFRNTLDLIDLVLRQRSAQPGEGERYTVAELLDVDARLNAMEPPKSLANGSELNSCALFAFSIETIETLPEPARQRTTYEFYRFIIGGKSASDSVLGDPAAYLDDVFDERRLPDSIRRHLPPDGSRPLPYSRLIVDGEWVNKTTPADSAPYTDTYVNRRNNGVLAELITSPNSSGKTNWSNFTVTYGIAELLSQTVASNLNVSRLATLKDDKAIAIANEPMFNGMHIEISVPQPSRKGQLSRRCEIGKTVSASTIFGTLTGEAVELDCSRVRKNGTTSRVRAVWLTDYGIELARTIDDEDGRTDVIIKNVTIVKP</sequence>